<evidence type="ECO:0000256" key="3">
    <source>
        <dbReference type="ARBA" id="ARBA00011484"/>
    </source>
</evidence>
<evidence type="ECO:0000256" key="5">
    <source>
        <dbReference type="ARBA" id="ARBA00023315"/>
    </source>
</evidence>
<reference evidence="10" key="1">
    <citation type="submission" date="2016-10" db="EMBL/GenBank/DDBJ databases">
        <authorList>
            <person name="Varghese N."/>
            <person name="Submissions S."/>
        </authorList>
    </citation>
    <scope>NUCLEOTIDE SEQUENCE [LARGE SCALE GENOMIC DNA]</scope>
    <source>
        <strain evidence="10">DSM 100420</strain>
    </source>
</reference>
<dbReference type="CDD" id="cd06849">
    <property type="entry name" value="lipoyl_domain"/>
    <property type="match status" value="1"/>
</dbReference>
<keyword evidence="4 9" id="KW-0808">Transferase</keyword>
<accession>A0A1H3SVR3</accession>
<evidence type="ECO:0000256" key="1">
    <source>
        <dbReference type="ARBA" id="ARBA00001938"/>
    </source>
</evidence>
<dbReference type="Pfam" id="PF00364">
    <property type="entry name" value="Biotin_lipoyl"/>
    <property type="match status" value="1"/>
</dbReference>
<dbReference type="Pfam" id="PF02817">
    <property type="entry name" value="E3_binding"/>
    <property type="match status" value="1"/>
</dbReference>
<dbReference type="Gene3D" id="2.40.50.100">
    <property type="match status" value="1"/>
</dbReference>
<dbReference type="InterPro" id="IPR029058">
    <property type="entry name" value="AB_hydrolase_fold"/>
</dbReference>
<dbReference type="InterPro" id="IPR004167">
    <property type="entry name" value="PSBD"/>
</dbReference>
<dbReference type="RefSeq" id="WP_092646921.1">
    <property type="nucleotide sequence ID" value="NZ_FNPX01000013.1"/>
</dbReference>
<evidence type="ECO:0000313" key="10">
    <source>
        <dbReference type="Proteomes" id="UP000198914"/>
    </source>
</evidence>
<dbReference type="GO" id="GO:0005737">
    <property type="term" value="C:cytoplasm"/>
    <property type="evidence" value="ECO:0007669"/>
    <property type="project" value="TreeGrafter"/>
</dbReference>
<proteinExistence type="inferred from homology"/>
<sequence length="395" mass="41023">MGRVTLTLPRLGETMEEAKVTEWIVAPGATYARGDVLLEVETDKTVVEVPALADGTLIKQLVAPGDTVELDAPIAEVDQAGEAMAPTVTDAPATPEAPAPPKPMPLRPIGDRTAASPAARSAARRQGMSLTGITGTGRRGRITAEDVSRGSCTVVAKGAEATVVLIHGLFDDSTGWRGLPQRLEKRGLNTAALDLPGHGADIQTANSFDAAADQLTDRLPSGLLHLVGHSLGAALAARIATRIGARALSLTLFAPAGLGPAISADFLDAMSGSDTTEALKAALALLDGGPVSDAAIAQQLLRHRANLDARIQLARAVAENGVQQIDATADIAAAPCPVTVMFGTSDRILDWRDVAHLPAEIRIHLIPNAGHLPHLVRPDLAAALIAPRHDMAERT</sequence>
<dbReference type="SUPFAM" id="SSF53474">
    <property type="entry name" value="alpha/beta-Hydrolases"/>
    <property type="match status" value="1"/>
</dbReference>
<evidence type="ECO:0000256" key="4">
    <source>
        <dbReference type="ARBA" id="ARBA00022679"/>
    </source>
</evidence>
<dbReference type="PROSITE" id="PS50968">
    <property type="entry name" value="BIOTINYL_LIPOYL"/>
    <property type="match status" value="1"/>
</dbReference>
<comment type="cofactor">
    <cofactor evidence="1">
        <name>(R)-lipoate</name>
        <dbReference type="ChEBI" id="CHEBI:83088"/>
    </cofactor>
</comment>
<dbReference type="OrthoDB" id="9804723at2"/>
<comment type="similarity">
    <text evidence="2">Belongs to the 2-oxoacid dehydrogenase family.</text>
</comment>
<dbReference type="GO" id="GO:0016407">
    <property type="term" value="F:acetyltransferase activity"/>
    <property type="evidence" value="ECO:0007669"/>
    <property type="project" value="TreeGrafter"/>
</dbReference>
<dbReference type="AlphaFoldDB" id="A0A1H3SVR3"/>
<dbReference type="InterPro" id="IPR050743">
    <property type="entry name" value="2-oxoacid_DH_E2_comp"/>
</dbReference>
<comment type="subunit">
    <text evidence="3">Forms a 24-polypeptide structural core with octahedral symmetry.</text>
</comment>
<evidence type="ECO:0000256" key="6">
    <source>
        <dbReference type="SAM" id="MobiDB-lite"/>
    </source>
</evidence>
<dbReference type="PROSITE" id="PS51826">
    <property type="entry name" value="PSBD"/>
    <property type="match status" value="1"/>
</dbReference>
<gene>
    <name evidence="9" type="ORF">SAMN05444004_113100</name>
</gene>
<dbReference type="SUPFAM" id="SSF51230">
    <property type="entry name" value="Single hybrid motif"/>
    <property type="match status" value="1"/>
</dbReference>
<feature type="region of interest" description="Disordered" evidence="6">
    <location>
        <begin position="116"/>
        <end position="137"/>
    </location>
</feature>
<protein>
    <submittedName>
        <fullName evidence="9">Pyruvate dehydrogenase E2 component (Dihydrolipoamide acetyltransferase)</fullName>
    </submittedName>
</protein>
<dbReference type="PANTHER" id="PTHR43178">
    <property type="entry name" value="DIHYDROLIPOAMIDE ACETYLTRANSFERASE COMPONENT OF PYRUVATE DEHYDROGENASE COMPLEX"/>
    <property type="match status" value="1"/>
</dbReference>
<evidence type="ECO:0000256" key="2">
    <source>
        <dbReference type="ARBA" id="ARBA00007317"/>
    </source>
</evidence>
<dbReference type="GO" id="GO:0031405">
    <property type="term" value="F:lipoic acid binding"/>
    <property type="evidence" value="ECO:0007669"/>
    <property type="project" value="TreeGrafter"/>
</dbReference>
<dbReference type="Pfam" id="PF12697">
    <property type="entry name" value="Abhydrolase_6"/>
    <property type="match status" value="1"/>
</dbReference>
<dbReference type="SUPFAM" id="SSF47005">
    <property type="entry name" value="Peripheral subunit-binding domain of 2-oxo acid dehydrogenase complex"/>
    <property type="match status" value="1"/>
</dbReference>
<feature type="domain" description="Lipoyl-binding" evidence="7">
    <location>
        <begin position="3"/>
        <end position="78"/>
    </location>
</feature>
<dbReference type="InterPro" id="IPR000073">
    <property type="entry name" value="AB_hydrolase_1"/>
</dbReference>
<keyword evidence="9" id="KW-0670">Pyruvate</keyword>
<feature type="domain" description="Peripheral subunit-binding (PSBD)" evidence="8">
    <location>
        <begin position="114"/>
        <end position="151"/>
    </location>
</feature>
<evidence type="ECO:0000259" key="8">
    <source>
        <dbReference type="PROSITE" id="PS51826"/>
    </source>
</evidence>
<dbReference type="InterPro" id="IPR011053">
    <property type="entry name" value="Single_hybrid_motif"/>
</dbReference>
<organism evidence="9 10">
    <name type="scientific">Jannaschia faecimaris</name>
    <dbReference type="NCBI Taxonomy" id="1244108"/>
    <lineage>
        <taxon>Bacteria</taxon>
        <taxon>Pseudomonadati</taxon>
        <taxon>Pseudomonadota</taxon>
        <taxon>Alphaproteobacteria</taxon>
        <taxon>Rhodobacterales</taxon>
        <taxon>Roseobacteraceae</taxon>
        <taxon>Jannaschia</taxon>
    </lineage>
</organism>
<dbReference type="InterPro" id="IPR036625">
    <property type="entry name" value="E3-bd_dom_sf"/>
</dbReference>
<evidence type="ECO:0000313" key="9">
    <source>
        <dbReference type="EMBL" id="SDZ41209.1"/>
    </source>
</evidence>
<keyword evidence="10" id="KW-1185">Reference proteome</keyword>
<dbReference type="STRING" id="1244108.SAMN05444004_113100"/>
<feature type="compositionally biased region" description="Low complexity" evidence="6">
    <location>
        <begin position="116"/>
        <end position="125"/>
    </location>
</feature>
<dbReference type="PANTHER" id="PTHR43178:SF5">
    <property type="entry name" value="LIPOAMIDE ACYLTRANSFERASE COMPONENT OF BRANCHED-CHAIN ALPHA-KETO ACID DEHYDROGENASE COMPLEX, MITOCHONDRIAL"/>
    <property type="match status" value="1"/>
</dbReference>
<dbReference type="InterPro" id="IPR000089">
    <property type="entry name" value="Biotin_lipoyl"/>
</dbReference>
<dbReference type="Gene3D" id="4.10.320.10">
    <property type="entry name" value="E3-binding domain"/>
    <property type="match status" value="1"/>
</dbReference>
<dbReference type="EMBL" id="FNPX01000013">
    <property type="protein sequence ID" value="SDZ41209.1"/>
    <property type="molecule type" value="Genomic_DNA"/>
</dbReference>
<keyword evidence="5" id="KW-0012">Acyltransferase</keyword>
<evidence type="ECO:0000259" key="7">
    <source>
        <dbReference type="PROSITE" id="PS50968"/>
    </source>
</evidence>
<name>A0A1H3SVR3_9RHOB</name>
<dbReference type="Gene3D" id="3.40.50.1820">
    <property type="entry name" value="alpha/beta hydrolase"/>
    <property type="match status" value="1"/>
</dbReference>
<dbReference type="Proteomes" id="UP000198914">
    <property type="component" value="Unassembled WGS sequence"/>
</dbReference>